<evidence type="ECO:0000256" key="2">
    <source>
        <dbReference type="SAM" id="Coils"/>
    </source>
</evidence>
<dbReference type="AlphaFoldDB" id="A0A5N5SYK3"/>
<dbReference type="PANTHER" id="PTHR23157">
    <property type="entry name" value="GRIP AND COILED-COIL DOMAIN-CONTAINING PROTEIN 1"/>
    <property type="match status" value="1"/>
</dbReference>
<feature type="coiled-coil region" evidence="2">
    <location>
        <begin position="71"/>
        <end position="105"/>
    </location>
</feature>
<dbReference type="InterPro" id="IPR000237">
    <property type="entry name" value="GRIP_dom"/>
</dbReference>
<dbReference type="PROSITE" id="PS50913">
    <property type="entry name" value="GRIP"/>
    <property type="match status" value="1"/>
</dbReference>
<organism evidence="5 6">
    <name type="scientific">Armadillidium nasatum</name>
    <dbReference type="NCBI Taxonomy" id="96803"/>
    <lineage>
        <taxon>Eukaryota</taxon>
        <taxon>Metazoa</taxon>
        <taxon>Ecdysozoa</taxon>
        <taxon>Arthropoda</taxon>
        <taxon>Crustacea</taxon>
        <taxon>Multicrustacea</taxon>
        <taxon>Malacostraca</taxon>
        <taxon>Eumalacostraca</taxon>
        <taxon>Peracarida</taxon>
        <taxon>Isopoda</taxon>
        <taxon>Oniscidea</taxon>
        <taxon>Crinocheta</taxon>
        <taxon>Armadillidiidae</taxon>
        <taxon>Armadillidium</taxon>
    </lineage>
</organism>
<feature type="domain" description="GRIP" evidence="4">
    <location>
        <begin position="646"/>
        <end position="695"/>
    </location>
</feature>
<proteinExistence type="predicted"/>
<dbReference type="Gene3D" id="1.10.220.60">
    <property type="entry name" value="GRIP domain"/>
    <property type="match status" value="1"/>
</dbReference>
<evidence type="ECO:0000256" key="1">
    <source>
        <dbReference type="ARBA" id="ARBA00023054"/>
    </source>
</evidence>
<dbReference type="InterPro" id="IPR051952">
    <property type="entry name" value="Golgi-autophagy_related"/>
</dbReference>
<reference evidence="5 6" key="1">
    <citation type="journal article" date="2019" name="PLoS Biol.">
        <title>Sex chromosomes control vertical transmission of feminizing Wolbachia symbionts in an isopod.</title>
        <authorList>
            <person name="Becking T."/>
            <person name="Chebbi M.A."/>
            <person name="Giraud I."/>
            <person name="Moumen B."/>
            <person name="Laverre T."/>
            <person name="Caubet Y."/>
            <person name="Peccoud J."/>
            <person name="Gilbert C."/>
            <person name="Cordaux R."/>
        </authorList>
    </citation>
    <scope>NUCLEOTIDE SEQUENCE [LARGE SCALE GENOMIC DNA]</scope>
    <source>
        <strain evidence="5">ANa2</strain>
        <tissue evidence="5">Whole body excluding digestive tract and cuticle</tissue>
    </source>
</reference>
<accession>A0A5N5SYK3</accession>
<dbReference type="Pfam" id="PF01465">
    <property type="entry name" value="GRIP"/>
    <property type="match status" value="1"/>
</dbReference>
<dbReference type="OrthoDB" id="5848685at2759"/>
<keyword evidence="6" id="KW-1185">Reference proteome</keyword>
<feature type="coiled-coil region" evidence="2">
    <location>
        <begin position="390"/>
        <end position="575"/>
    </location>
</feature>
<feature type="region of interest" description="Disordered" evidence="3">
    <location>
        <begin position="597"/>
        <end position="624"/>
    </location>
</feature>
<evidence type="ECO:0000313" key="5">
    <source>
        <dbReference type="EMBL" id="KAB7499296.1"/>
    </source>
</evidence>
<name>A0A5N5SYK3_9CRUS</name>
<dbReference type="SMART" id="SM00755">
    <property type="entry name" value="Grip"/>
    <property type="match status" value="1"/>
</dbReference>
<evidence type="ECO:0000256" key="3">
    <source>
        <dbReference type="SAM" id="MobiDB-lite"/>
    </source>
</evidence>
<evidence type="ECO:0000259" key="4">
    <source>
        <dbReference type="PROSITE" id="PS50913"/>
    </source>
</evidence>
<feature type="coiled-coil region" evidence="2">
    <location>
        <begin position="148"/>
        <end position="365"/>
    </location>
</feature>
<sequence length="722" mass="83389">MFGNLKGKLGEITDLKKYSAPQVLSSLTGSRQRSTQHTPGSQTPNLSKHSRQASDASLSGATPSVSFSTLLEQNESDYSRLEIESFRLEEELRQAKLREEELHKKFLEKDKEIDISNGRIGEQDDVAQKLFNLQENYDQLEGLGTQEISKVKHLLLNATSELEKAKLEIEEKSEEIKSLNKKLKTFEGIEDRIHVLSEEKMDLETTVAGLNQKLNSFNNRSLSVSEELEEEIKHLKEKIKMLEERLSHESVEESEKDKAFAKERESYEHKLEENRQQLNSIKLSWSENITTLEKQIQNLNEKISEDQFLQLDLKSWEENNVSLKKQIKELQEETFKEGEISKETINSLRQENERLKEDVESSKWQLGNRNQSKNSRNKRFKTNFVRNRLIKHIEEEKSKQTSEELELRKEELQKLEKSYEELNIKFSDLESKSSQIELQLASSESSNSVLQDLLTLERGNCDGLEKELQEVKKKLNVVSLEKTKLISNLDKCVEKENEQENTIKGLEDEKNSLSERIQSLEASLLDYESKNNELIKTVSDLEADFELKIENSNLVRELREKLRISEDEISEKKQMLKVQSQRITDMKKTIQRELKISPETSNSHAGQSGLTSQPVAKILPSDNQRTSAVQMSEYKFRKSSVENGDAELDTVNIEYLKHVILKFITSREYEAVQLTRAVSTLLHMTPDEENLLRETLEWKMSWFGPKPNIGKGQLAKAIPPSQ</sequence>
<dbReference type="PANTHER" id="PTHR23157:SF24">
    <property type="entry name" value="GOLGIN SUBFAMILY A MEMBER 1"/>
    <property type="match status" value="1"/>
</dbReference>
<dbReference type="EMBL" id="SEYY01018486">
    <property type="protein sequence ID" value="KAB7499296.1"/>
    <property type="molecule type" value="Genomic_DNA"/>
</dbReference>
<dbReference type="Proteomes" id="UP000326759">
    <property type="component" value="Unassembled WGS sequence"/>
</dbReference>
<dbReference type="GO" id="GO:0005794">
    <property type="term" value="C:Golgi apparatus"/>
    <property type="evidence" value="ECO:0007669"/>
    <property type="project" value="TreeGrafter"/>
</dbReference>
<gene>
    <name evidence="5" type="primary">Golga1</name>
    <name evidence="5" type="ORF">Anas_06266</name>
</gene>
<protein>
    <submittedName>
        <fullName evidence="5">Golgin subfamily A member 1</fullName>
    </submittedName>
</protein>
<evidence type="ECO:0000313" key="6">
    <source>
        <dbReference type="Proteomes" id="UP000326759"/>
    </source>
</evidence>
<feature type="compositionally biased region" description="Polar residues" evidence="3">
    <location>
        <begin position="598"/>
        <end position="614"/>
    </location>
</feature>
<keyword evidence="1 2" id="KW-0175">Coiled coil</keyword>
<comment type="caution">
    <text evidence="5">The sequence shown here is derived from an EMBL/GenBank/DDBJ whole genome shotgun (WGS) entry which is preliminary data.</text>
</comment>
<feature type="region of interest" description="Disordered" evidence="3">
    <location>
        <begin position="23"/>
        <end position="62"/>
    </location>
</feature>